<sequence>MAMAAAAVPYARWLSTAADRAGAASAQAKAAAAVYEAARAAVVHPVSVAANRSELVSLVIWNLFGQNAPAIAATEAEYEEMWAQDVSVMVDYHGEAAAVAAQLSPWEQAPGVVAPAQGVTEYGAILAFVAVLASLATSTRDTLQKSLQNSFDAVTDALNAVASCTQSTVASQRAFNESELNAARTVITTDGSAAVSALRSGDVTGAALNVAGAGLYAAGTAVSLGSSNLTFPLTLLGADLQAAGTALAP</sequence>
<reference evidence="3 4" key="1">
    <citation type="journal article" date="2019" name="Emerg. Microbes Infect.">
        <title>Comprehensive subspecies identification of 175 nontuberculous mycobacteria species based on 7547 genomic profiles.</title>
        <authorList>
            <person name="Matsumoto Y."/>
            <person name="Kinjo T."/>
            <person name="Motooka D."/>
            <person name="Nabeya D."/>
            <person name="Jung N."/>
            <person name="Uechi K."/>
            <person name="Horii T."/>
            <person name="Iida T."/>
            <person name="Fujita J."/>
            <person name="Nakamura S."/>
        </authorList>
    </citation>
    <scope>NUCLEOTIDE SEQUENCE [LARGE SCALE GENOMIC DNA]</scope>
    <source>
        <strain evidence="3 4">JCM 15657</strain>
    </source>
</reference>
<organism evidence="3 4">
    <name type="scientific">Mycobacterium lacus</name>
    <dbReference type="NCBI Taxonomy" id="169765"/>
    <lineage>
        <taxon>Bacteria</taxon>
        <taxon>Bacillati</taxon>
        <taxon>Actinomycetota</taxon>
        <taxon>Actinomycetes</taxon>
        <taxon>Mycobacteriales</taxon>
        <taxon>Mycobacteriaceae</taxon>
        <taxon>Mycobacterium</taxon>
    </lineage>
</organism>
<protein>
    <recommendedName>
        <fullName evidence="2">PPE domain-containing protein</fullName>
    </recommendedName>
</protein>
<evidence type="ECO:0000259" key="2">
    <source>
        <dbReference type="Pfam" id="PF00823"/>
    </source>
</evidence>
<dbReference type="Gene3D" id="1.20.1260.20">
    <property type="entry name" value="PPE superfamily"/>
    <property type="match status" value="1"/>
</dbReference>
<dbReference type="InterPro" id="IPR038332">
    <property type="entry name" value="PPE_sf"/>
</dbReference>
<dbReference type="AlphaFoldDB" id="A0A7I7NMR5"/>
<gene>
    <name evidence="3" type="ORF">MLAC_32290</name>
</gene>
<evidence type="ECO:0000313" key="4">
    <source>
        <dbReference type="Proteomes" id="UP000466396"/>
    </source>
</evidence>
<dbReference type="KEGG" id="mlj:MLAC_32290"/>
<dbReference type="Pfam" id="PF00823">
    <property type="entry name" value="PPE"/>
    <property type="match status" value="1"/>
</dbReference>
<dbReference type="SUPFAM" id="SSF140459">
    <property type="entry name" value="PE/PPE dimer-like"/>
    <property type="match status" value="1"/>
</dbReference>
<dbReference type="PANTHER" id="PTHR46766">
    <property type="entry name" value="GLUTAMINE-RICH PROTEIN 2"/>
    <property type="match status" value="1"/>
</dbReference>
<accession>A0A7I7NMR5</accession>
<dbReference type="InterPro" id="IPR000030">
    <property type="entry name" value="PPE_dom"/>
</dbReference>
<keyword evidence="4" id="KW-1185">Reference proteome</keyword>
<proteinExistence type="inferred from homology"/>
<name>A0A7I7NMR5_9MYCO</name>
<feature type="domain" description="PPE" evidence="2">
    <location>
        <begin position="2"/>
        <end position="103"/>
    </location>
</feature>
<dbReference type="Proteomes" id="UP000466396">
    <property type="component" value="Chromosome"/>
</dbReference>
<dbReference type="GO" id="GO:0052572">
    <property type="term" value="P:response to host immune response"/>
    <property type="evidence" value="ECO:0007669"/>
    <property type="project" value="TreeGrafter"/>
</dbReference>
<evidence type="ECO:0000313" key="3">
    <source>
        <dbReference type="EMBL" id="BBX97935.1"/>
    </source>
</evidence>
<comment type="similarity">
    <text evidence="1">Belongs to the mycobacterial PPE family.</text>
</comment>
<dbReference type="EMBL" id="AP022581">
    <property type="protein sequence ID" value="BBX97935.1"/>
    <property type="molecule type" value="Genomic_DNA"/>
</dbReference>
<dbReference type="PANTHER" id="PTHR46766:SF1">
    <property type="entry name" value="GLUTAMINE-RICH PROTEIN 2"/>
    <property type="match status" value="1"/>
</dbReference>
<evidence type="ECO:0000256" key="1">
    <source>
        <dbReference type="ARBA" id="ARBA00010652"/>
    </source>
</evidence>